<organism evidence="1 2">
    <name type="scientific">Massilia litorea</name>
    <dbReference type="NCBI Taxonomy" id="2769491"/>
    <lineage>
        <taxon>Bacteria</taxon>
        <taxon>Pseudomonadati</taxon>
        <taxon>Pseudomonadota</taxon>
        <taxon>Betaproteobacteria</taxon>
        <taxon>Burkholderiales</taxon>
        <taxon>Oxalobacteraceae</taxon>
        <taxon>Telluria group</taxon>
        <taxon>Massilia</taxon>
    </lineage>
</organism>
<dbReference type="Proteomes" id="UP000593875">
    <property type="component" value="Chromosome"/>
</dbReference>
<dbReference type="EMBL" id="CP062941">
    <property type="protein sequence ID" value="QOL47821.1"/>
    <property type="molecule type" value="Genomic_DNA"/>
</dbReference>
<gene>
    <name evidence="1" type="ORF">LPB04_12365</name>
</gene>
<evidence type="ECO:0000313" key="1">
    <source>
        <dbReference type="EMBL" id="QOL47821.1"/>
    </source>
</evidence>
<keyword evidence="2" id="KW-1185">Reference proteome</keyword>
<reference evidence="1 2" key="1">
    <citation type="submission" date="2020-10" db="EMBL/GenBank/DDBJ databases">
        <title>Genome sequencing of Massilia sp. LPB0304.</title>
        <authorList>
            <person name="Kim J."/>
        </authorList>
    </citation>
    <scope>NUCLEOTIDE SEQUENCE [LARGE SCALE GENOMIC DNA]</scope>
    <source>
        <strain evidence="1 2">LPB0304</strain>
    </source>
</reference>
<protein>
    <submittedName>
        <fullName evidence="1">Uncharacterized protein</fullName>
    </submittedName>
</protein>
<dbReference type="KEGG" id="mlir:LPB04_12365"/>
<name>A0A7L9TYF6_9BURK</name>
<evidence type="ECO:0000313" key="2">
    <source>
        <dbReference type="Proteomes" id="UP000593875"/>
    </source>
</evidence>
<dbReference type="AlphaFoldDB" id="A0A7L9TYF6"/>
<proteinExistence type="predicted"/>
<dbReference type="RefSeq" id="WP_193684878.1">
    <property type="nucleotide sequence ID" value="NZ_CP062941.1"/>
</dbReference>
<sequence>MNSPKLSSILRGAPDALYDDVEHDLLALTTASLDDEDGVPPTVDEFATDFLLECRQPPCAGGPTV</sequence>
<accession>A0A7L9TYF6</accession>